<dbReference type="VEuPathDB" id="VectorBase:HLOH_060796"/>
<feature type="transmembrane region" description="Helical" evidence="1">
    <location>
        <begin position="69"/>
        <end position="87"/>
    </location>
</feature>
<sequence length="355" mass="40238">MAKGRRTFGRHEGWEVKVTLAEVSSSLPSQWVSSPRQEHHGAACPRGFRVSQESKMCVPCADLPQFYDWLYLGFMALLLLVVEWYIIDKTMRRRSFTPEVLALHACALFETVLAAVATLLSTPPVGQVLLHTCRVQRLSDWYTLLHNPTPGYTRTLHCTQEAVYPLFSMIFVFYGLCLSSLLLLRPLLVYKVFSGQGKKSVFLTMYAVPALALVHATMGGLLYYSFPYIVIILSIVSMASHFAFRLDQSMCSLFSQTIKESRNLTILIGHWFLHAYGIIAITQLRDPAFHWALLAVVPFPSLFYILTSKFTDPSKLHPVAVAKRSTRDRGRLRNFPARGVAHRNGRLSHLRLFSL</sequence>
<dbReference type="OrthoDB" id="5920264at2759"/>
<feature type="transmembrane region" description="Helical" evidence="1">
    <location>
        <begin position="162"/>
        <end position="188"/>
    </location>
</feature>
<dbReference type="PANTHER" id="PTHR12740:SF4">
    <property type="entry name" value="JNK1_MAPK8-ASSOCIATED MEMBRANE PROTEIN"/>
    <property type="match status" value="1"/>
</dbReference>
<feature type="transmembrane region" description="Helical" evidence="1">
    <location>
        <begin position="99"/>
        <end position="120"/>
    </location>
</feature>
<dbReference type="InterPro" id="IPR008485">
    <property type="entry name" value="JAMP"/>
</dbReference>
<dbReference type="AlphaFoldDB" id="A0A9J6GID1"/>
<feature type="transmembrane region" description="Helical" evidence="1">
    <location>
        <begin position="200"/>
        <end position="218"/>
    </location>
</feature>
<protein>
    <recommendedName>
        <fullName evidence="4">JNK1/MAPK8-associated membrane protein</fullName>
    </recommendedName>
</protein>
<keyword evidence="1" id="KW-0472">Membrane</keyword>
<dbReference type="GO" id="GO:0036503">
    <property type="term" value="P:ERAD pathway"/>
    <property type="evidence" value="ECO:0007669"/>
    <property type="project" value="TreeGrafter"/>
</dbReference>
<keyword evidence="3" id="KW-1185">Reference proteome</keyword>
<evidence type="ECO:0000313" key="2">
    <source>
        <dbReference type="EMBL" id="KAH9375019.1"/>
    </source>
</evidence>
<dbReference type="EMBL" id="JABSTR010000007">
    <property type="protein sequence ID" value="KAH9375019.1"/>
    <property type="molecule type" value="Genomic_DNA"/>
</dbReference>
<organism evidence="2 3">
    <name type="scientific">Haemaphysalis longicornis</name>
    <name type="common">Bush tick</name>
    <dbReference type="NCBI Taxonomy" id="44386"/>
    <lineage>
        <taxon>Eukaryota</taxon>
        <taxon>Metazoa</taxon>
        <taxon>Ecdysozoa</taxon>
        <taxon>Arthropoda</taxon>
        <taxon>Chelicerata</taxon>
        <taxon>Arachnida</taxon>
        <taxon>Acari</taxon>
        <taxon>Parasitiformes</taxon>
        <taxon>Ixodida</taxon>
        <taxon>Ixodoidea</taxon>
        <taxon>Ixodidae</taxon>
        <taxon>Haemaphysalinae</taxon>
        <taxon>Haemaphysalis</taxon>
    </lineage>
</organism>
<dbReference type="GO" id="GO:0016020">
    <property type="term" value="C:membrane"/>
    <property type="evidence" value="ECO:0007669"/>
    <property type="project" value="InterPro"/>
</dbReference>
<dbReference type="GO" id="GO:0031625">
    <property type="term" value="F:ubiquitin protein ligase binding"/>
    <property type="evidence" value="ECO:0007669"/>
    <property type="project" value="TreeGrafter"/>
</dbReference>
<comment type="caution">
    <text evidence="2">The sequence shown here is derived from an EMBL/GenBank/DDBJ whole genome shotgun (WGS) entry which is preliminary data.</text>
</comment>
<gene>
    <name evidence="2" type="ORF">HPB48_003809</name>
</gene>
<reference evidence="2 3" key="1">
    <citation type="journal article" date="2020" name="Cell">
        <title>Large-Scale Comparative Analyses of Tick Genomes Elucidate Their Genetic Diversity and Vector Capacities.</title>
        <authorList>
            <consortium name="Tick Genome and Microbiome Consortium (TIGMIC)"/>
            <person name="Jia N."/>
            <person name="Wang J."/>
            <person name="Shi W."/>
            <person name="Du L."/>
            <person name="Sun Y."/>
            <person name="Zhan W."/>
            <person name="Jiang J.F."/>
            <person name="Wang Q."/>
            <person name="Zhang B."/>
            <person name="Ji P."/>
            <person name="Bell-Sakyi L."/>
            <person name="Cui X.M."/>
            <person name="Yuan T.T."/>
            <person name="Jiang B.G."/>
            <person name="Yang W.F."/>
            <person name="Lam T.T."/>
            <person name="Chang Q.C."/>
            <person name="Ding S.J."/>
            <person name="Wang X.J."/>
            <person name="Zhu J.G."/>
            <person name="Ruan X.D."/>
            <person name="Zhao L."/>
            <person name="Wei J.T."/>
            <person name="Ye R.Z."/>
            <person name="Que T.C."/>
            <person name="Du C.H."/>
            <person name="Zhou Y.H."/>
            <person name="Cheng J.X."/>
            <person name="Dai P.F."/>
            <person name="Guo W.B."/>
            <person name="Han X.H."/>
            <person name="Huang E.J."/>
            <person name="Li L.F."/>
            <person name="Wei W."/>
            <person name="Gao Y.C."/>
            <person name="Liu J.Z."/>
            <person name="Shao H.Z."/>
            <person name="Wang X."/>
            <person name="Wang C.C."/>
            <person name="Yang T.C."/>
            <person name="Huo Q.B."/>
            <person name="Li W."/>
            <person name="Chen H.Y."/>
            <person name="Chen S.E."/>
            <person name="Zhou L.G."/>
            <person name="Ni X.B."/>
            <person name="Tian J.H."/>
            <person name="Sheng Y."/>
            <person name="Liu T."/>
            <person name="Pan Y.S."/>
            <person name="Xia L.Y."/>
            <person name="Li J."/>
            <person name="Zhao F."/>
            <person name="Cao W.C."/>
        </authorList>
    </citation>
    <scope>NUCLEOTIDE SEQUENCE [LARGE SCALE GENOMIC DNA]</scope>
    <source>
        <strain evidence="2">HaeL-2018</strain>
    </source>
</reference>
<feature type="transmembrane region" description="Helical" evidence="1">
    <location>
        <begin position="224"/>
        <end position="244"/>
    </location>
</feature>
<keyword evidence="1" id="KW-1133">Transmembrane helix</keyword>
<feature type="transmembrane region" description="Helical" evidence="1">
    <location>
        <begin position="288"/>
        <end position="306"/>
    </location>
</feature>
<feature type="transmembrane region" description="Helical" evidence="1">
    <location>
        <begin position="264"/>
        <end position="282"/>
    </location>
</feature>
<accession>A0A9J6GID1</accession>
<dbReference type="Proteomes" id="UP000821853">
    <property type="component" value="Chromosome 5"/>
</dbReference>
<name>A0A9J6GID1_HAELO</name>
<evidence type="ECO:0000256" key="1">
    <source>
        <dbReference type="SAM" id="Phobius"/>
    </source>
</evidence>
<dbReference type="Pfam" id="PF05571">
    <property type="entry name" value="JAMP"/>
    <property type="match status" value="1"/>
</dbReference>
<evidence type="ECO:0008006" key="4">
    <source>
        <dbReference type="Google" id="ProtNLM"/>
    </source>
</evidence>
<keyword evidence="1" id="KW-0812">Transmembrane</keyword>
<dbReference type="OMA" id="YGECGAC"/>
<dbReference type="PANTHER" id="PTHR12740">
    <property type="entry name" value="JNK1/MAPK8-ASSOCIATED MEMBRANE PROTEIN"/>
    <property type="match status" value="1"/>
</dbReference>
<proteinExistence type="predicted"/>
<evidence type="ECO:0000313" key="3">
    <source>
        <dbReference type="Proteomes" id="UP000821853"/>
    </source>
</evidence>
<dbReference type="GO" id="GO:0006986">
    <property type="term" value="P:response to unfolded protein"/>
    <property type="evidence" value="ECO:0007669"/>
    <property type="project" value="InterPro"/>
</dbReference>